<name>A0AA35PR11_9SAUR</name>
<evidence type="ECO:0000313" key="2">
    <source>
        <dbReference type="EMBL" id="CAI5797274.1"/>
    </source>
</evidence>
<evidence type="ECO:0000313" key="3">
    <source>
        <dbReference type="Proteomes" id="UP001178461"/>
    </source>
</evidence>
<feature type="compositionally biased region" description="Basic and acidic residues" evidence="1">
    <location>
        <begin position="64"/>
        <end position="82"/>
    </location>
</feature>
<organism evidence="2 3">
    <name type="scientific">Podarcis lilfordi</name>
    <name type="common">Lilford's wall lizard</name>
    <dbReference type="NCBI Taxonomy" id="74358"/>
    <lineage>
        <taxon>Eukaryota</taxon>
        <taxon>Metazoa</taxon>
        <taxon>Chordata</taxon>
        <taxon>Craniata</taxon>
        <taxon>Vertebrata</taxon>
        <taxon>Euteleostomi</taxon>
        <taxon>Lepidosauria</taxon>
        <taxon>Squamata</taxon>
        <taxon>Bifurcata</taxon>
        <taxon>Unidentata</taxon>
        <taxon>Episquamata</taxon>
        <taxon>Laterata</taxon>
        <taxon>Lacertibaenia</taxon>
        <taxon>Lacertidae</taxon>
        <taxon>Podarcis</taxon>
    </lineage>
</organism>
<sequence length="186" mass="20789">MGADARGGDSPIPLSCIHRRFKGNARPEEAGRMQIWRKKAPPLQQIALIPLPTPPLPPTSWTLRDGDTLRPQGKSRELERGNFKGGGVGKERDRGSDQLRKTALQVGTFFDTRTGCDPHALCHVERRVNEETQRARAGLDFAGIHAYLPQLGAHRMFYATVPKGPMAKAEEEMLIDMELENLERQK</sequence>
<proteinExistence type="predicted"/>
<keyword evidence="3" id="KW-1185">Reference proteome</keyword>
<evidence type="ECO:0000256" key="1">
    <source>
        <dbReference type="SAM" id="MobiDB-lite"/>
    </source>
</evidence>
<dbReference type="AlphaFoldDB" id="A0AA35PR11"/>
<dbReference type="EMBL" id="OX395143">
    <property type="protein sequence ID" value="CAI5797274.1"/>
    <property type="molecule type" value="Genomic_DNA"/>
</dbReference>
<accession>A0AA35PR11</accession>
<dbReference type="Proteomes" id="UP001178461">
    <property type="component" value="Chromosome 16"/>
</dbReference>
<protein>
    <submittedName>
        <fullName evidence="2">Uncharacterized protein</fullName>
    </submittedName>
</protein>
<feature type="region of interest" description="Disordered" evidence="1">
    <location>
        <begin position="50"/>
        <end position="97"/>
    </location>
</feature>
<gene>
    <name evidence="2" type="ORF">PODLI_1B018217</name>
</gene>
<reference evidence="2" key="1">
    <citation type="submission" date="2022-12" db="EMBL/GenBank/DDBJ databases">
        <authorList>
            <person name="Alioto T."/>
            <person name="Alioto T."/>
            <person name="Gomez Garrido J."/>
        </authorList>
    </citation>
    <scope>NUCLEOTIDE SEQUENCE</scope>
</reference>